<dbReference type="InterPro" id="IPR050223">
    <property type="entry name" value="D-isomer_2-hydroxyacid_DH"/>
</dbReference>
<keyword evidence="2" id="KW-0520">NAD</keyword>
<dbReference type="Proteomes" id="UP001499933">
    <property type="component" value="Unassembled WGS sequence"/>
</dbReference>
<keyword evidence="1" id="KW-0560">Oxidoreductase</keyword>
<evidence type="ECO:0000256" key="2">
    <source>
        <dbReference type="ARBA" id="ARBA00023027"/>
    </source>
</evidence>
<dbReference type="Pfam" id="PF02826">
    <property type="entry name" value="2-Hacid_dh_C"/>
    <property type="match status" value="1"/>
</dbReference>
<dbReference type="PANTHER" id="PTHR10996:SF178">
    <property type="entry name" value="2-HYDROXYACID DEHYDROGENASE YGL185C-RELATED"/>
    <property type="match status" value="1"/>
</dbReference>
<dbReference type="CDD" id="cd12166">
    <property type="entry name" value="2-Hacid_dh_7"/>
    <property type="match status" value="1"/>
</dbReference>
<dbReference type="InterPro" id="IPR029753">
    <property type="entry name" value="D-isomer_DH_CS"/>
</dbReference>
<evidence type="ECO:0000259" key="3">
    <source>
        <dbReference type="Pfam" id="PF02826"/>
    </source>
</evidence>
<evidence type="ECO:0000313" key="4">
    <source>
        <dbReference type="EMBL" id="GAA1954910.1"/>
    </source>
</evidence>
<proteinExistence type="predicted"/>
<dbReference type="InterPro" id="IPR006140">
    <property type="entry name" value="D-isomer_DH_NAD-bd"/>
</dbReference>
<dbReference type="SUPFAM" id="SSF51735">
    <property type="entry name" value="NAD(P)-binding Rossmann-fold domains"/>
    <property type="match status" value="1"/>
</dbReference>
<dbReference type="EMBL" id="BAAAOG010000002">
    <property type="protein sequence ID" value="GAA1954910.1"/>
    <property type="molecule type" value="Genomic_DNA"/>
</dbReference>
<dbReference type="RefSeq" id="WP_344093193.1">
    <property type="nucleotide sequence ID" value="NZ_BAAAOG010000002.1"/>
</dbReference>
<accession>A0ABP5BZ22</accession>
<gene>
    <name evidence="4" type="ORF">GCM10009776_16110</name>
</gene>
<evidence type="ECO:0000313" key="5">
    <source>
        <dbReference type="Proteomes" id="UP001499933"/>
    </source>
</evidence>
<protein>
    <submittedName>
        <fullName evidence="4">2-hydroxyacid dehydrogenase</fullName>
    </submittedName>
</protein>
<sequence>MSPGIPSLIVTVPTEQLADDLGALPDEVELLVWPMDAAAPRDHIDIVVPPYMSMDRVLARLDGVDVDLVQSQSIGYDGVGELLPDSLVFANASSVHETSTAELALALTLASQRHLADFVRAQDEGRWAPVFAASLADRRVLLVGYGGVGKAVAARLAPFEVETTAVARSARVEDGIPVHGVDELPALLGDAEIVILSLPGGDDTWHIVDDAFLSALPDGALIVNVGRGPLVDTEALVDHLRRGRVRAALDVTDPEPLPADHPLWSLPGVLIAPHVGGASTAMRPRIARLVRTQIERMLAGEPPLNVVIGG</sequence>
<dbReference type="InterPro" id="IPR036291">
    <property type="entry name" value="NAD(P)-bd_dom_sf"/>
</dbReference>
<dbReference type="Gene3D" id="3.40.50.720">
    <property type="entry name" value="NAD(P)-binding Rossmann-like Domain"/>
    <property type="match status" value="2"/>
</dbReference>
<name>A0ABP5BZ22_9MICO</name>
<evidence type="ECO:0000256" key="1">
    <source>
        <dbReference type="ARBA" id="ARBA00023002"/>
    </source>
</evidence>
<reference evidence="5" key="1">
    <citation type="journal article" date="2019" name="Int. J. Syst. Evol. Microbiol.">
        <title>The Global Catalogue of Microorganisms (GCM) 10K type strain sequencing project: providing services to taxonomists for standard genome sequencing and annotation.</title>
        <authorList>
            <consortium name="The Broad Institute Genomics Platform"/>
            <consortium name="The Broad Institute Genome Sequencing Center for Infectious Disease"/>
            <person name="Wu L."/>
            <person name="Ma J."/>
        </authorList>
    </citation>
    <scope>NUCLEOTIDE SEQUENCE [LARGE SCALE GENOMIC DNA]</scope>
    <source>
        <strain evidence="5">JCM 14901</strain>
    </source>
</reference>
<dbReference type="PANTHER" id="PTHR10996">
    <property type="entry name" value="2-HYDROXYACID DEHYDROGENASE-RELATED"/>
    <property type="match status" value="1"/>
</dbReference>
<keyword evidence="5" id="KW-1185">Reference proteome</keyword>
<comment type="caution">
    <text evidence="4">The sequence shown here is derived from an EMBL/GenBank/DDBJ whole genome shotgun (WGS) entry which is preliminary data.</text>
</comment>
<feature type="domain" description="D-isomer specific 2-hydroxyacid dehydrogenase NAD-binding" evidence="3">
    <location>
        <begin position="105"/>
        <end position="276"/>
    </location>
</feature>
<dbReference type="PROSITE" id="PS00671">
    <property type="entry name" value="D_2_HYDROXYACID_DH_3"/>
    <property type="match status" value="1"/>
</dbReference>
<organism evidence="4 5">
    <name type="scientific">Microbacterium deminutum</name>
    <dbReference type="NCBI Taxonomy" id="344164"/>
    <lineage>
        <taxon>Bacteria</taxon>
        <taxon>Bacillati</taxon>
        <taxon>Actinomycetota</taxon>
        <taxon>Actinomycetes</taxon>
        <taxon>Micrococcales</taxon>
        <taxon>Microbacteriaceae</taxon>
        <taxon>Microbacterium</taxon>
    </lineage>
</organism>